<keyword evidence="1" id="KW-0677">Repeat</keyword>
<feature type="domain" description="EF-hand" evidence="4">
    <location>
        <begin position="143"/>
        <end position="178"/>
    </location>
</feature>
<keyword evidence="6" id="KW-1185">Reference proteome</keyword>
<evidence type="ECO:0000256" key="2">
    <source>
        <dbReference type="ARBA" id="ARBA00022837"/>
    </source>
</evidence>
<reference evidence="5 6" key="1">
    <citation type="journal article" date="2015" name="Sci. Rep.">
        <title>Genome of the facultative scuticociliatosis pathogen Pseudocohnilembus persalinus provides insight into its virulence through horizontal gene transfer.</title>
        <authorList>
            <person name="Xiong J."/>
            <person name="Wang G."/>
            <person name="Cheng J."/>
            <person name="Tian M."/>
            <person name="Pan X."/>
            <person name="Warren A."/>
            <person name="Jiang C."/>
            <person name="Yuan D."/>
            <person name="Miao W."/>
        </authorList>
    </citation>
    <scope>NUCLEOTIDE SEQUENCE [LARGE SCALE GENOMIC DNA]</scope>
    <source>
        <strain evidence="5">36N120E</strain>
    </source>
</reference>
<dbReference type="InterPro" id="IPR002048">
    <property type="entry name" value="EF_hand_dom"/>
</dbReference>
<comment type="caution">
    <text evidence="5">The sequence shown here is derived from an EMBL/GenBank/DDBJ whole genome shotgun (WGS) entry which is preliminary data.</text>
</comment>
<name>A0A0V0QID8_PSEPJ</name>
<dbReference type="OMA" id="ITIAHFR"/>
<dbReference type="InterPro" id="IPR050145">
    <property type="entry name" value="Centrin_CML-like"/>
</dbReference>
<dbReference type="InterPro" id="IPR011992">
    <property type="entry name" value="EF-hand-dom_pair"/>
</dbReference>
<dbReference type="AlphaFoldDB" id="A0A0V0QID8"/>
<keyword evidence="2" id="KW-0106">Calcium</keyword>
<evidence type="ECO:0000256" key="1">
    <source>
        <dbReference type="ARBA" id="ARBA00022737"/>
    </source>
</evidence>
<feature type="region of interest" description="Disordered" evidence="3">
    <location>
        <begin position="1"/>
        <end position="23"/>
    </location>
</feature>
<proteinExistence type="predicted"/>
<dbReference type="Gene3D" id="1.10.238.10">
    <property type="entry name" value="EF-hand"/>
    <property type="match status" value="2"/>
</dbReference>
<dbReference type="PROSITE" id="PS00018">
    <property type="entry name" value="EF_HAND_1"/>
    <property type="match status" value="1"/>
</dbReference>
<evidence type="ECO:0000259" key="4">
    <source>
        <dbReference type="PROSITE" id="PS50222"/>
    </source>
</evidence>
<dbReference type="Proteomes" id="UP000054937">
    <property type="component" value="Unassembled WGS sequence"/>
</dbReference>
<dbReference type="PANTHER" id="PTHR23050">
    <property type="entry name" value="CALCIUM BINDING PROTEIN"/>
    <property type="match status" value="1"/>
</dbReference>
<dbReference type="OrthoDB" id="296565at2759"/>
<dbReference type="InterPro" id="IPR018247">
    <property type="entry name" value="EF_Hand_1_Ca_BS"/>
</dbReference>
<feature type="domain" description="EF-hand" evidence="4">
    <location>
        <begin position="107"/>
        <end position="141"/>
    </location>
</feature>
<dbReference type="PROSITE" id="PS50222">
    <property type="entry name" value="EF_HAND_2"/>
    <property type="match status" value="2"/>
</dbReference>
<dbReference type="Pfam" id="PF13499">
    <property type="entry name" value="EF-hand_7"/>
    <property type="match status" value="1"/>
</dbReference>
<dbReference type="InParanoid" id="A0A0V0QID8"/>
<evidence type="ECO:0000313" key="5">
    <source>
        <dbReference type="EMBL" id="KRX01927.1"/>
    </source>
</evidence>
<evidence type="ECO:0000256" key="3">
    <source>
        <dbReference type="SAM" id="MobiDB-lite"/>
    </source>
</evidence>
<protein>
    <recommendedName>
        <fullName evidence="4">EF-hand domain-containing protein</fullName>
    </recommendedName>
</protein>
<dbReference type="GO" id="GO:0005509">
    <property type="term" value="F:calcium ion binding"/>
    <property type="evidence" value="ECO:0007669"/>
    <property type="project" value="InterPro"/>
</dbReference>
<organism evidence="5 6">
    <name type="scientific">Pseudocohnilembus persalinus</name>
    <name type="common">Ciliate</name>
    <dbReference type="NCBI Taxonomy" id="266149"/>
    <lineage>
        <taxon>Eukaryota</taxon>
        <taxon>Sar</taxon>
        <taxon>Alveolata</taxon>
        <taxon>Ciliophora</taxon>
        <taxon>Intramacronucleata</taxon>
        <taxon>Oligohymenophorea</taxon>
        <taxon>Scuticociliatia</taxon>
        <taxon>Philasterida</taxon>
        <taxon>Pseudocohnilembidae</taxon>
        <taxon>Pseudocohnilembus</taxon>
    </lineage>
</organism>
<sequence>MSRSDKTKKLTQNHKQGKKFEKPVYKLNEDMENEIKDSFKFYTQQTGSNNIDRNQLRSILGNFGYTSLNVKEIEEEIKNEYSNNPSKNSFTLEEVIELITKKWFSGGKEAEANEIFKLFDKKGKGVGLNEIKQVFGQYLDIGISDTDILEFIEEADLDKDGLLSKEEFCSKASIPPPQDQESYALPR</sequence>
<gene>
    <name evidence="5" type="ORF">PPERSA_05766</name>
</gene>
<evidence type="ECO:0000313" key="6">
    <source>
        <dbReference type="Proteomes" id="UP000054937"/>
    </source>
</evidence>
<accession>A0A0V0QID8</accession>
<dbReference type="EMBL" id="LDAU01000161">
    <property type="protein sequence ID" value="KRX01927.1"/>
    <property type="molecule type" value="Genomic_DNA"/>
</dbReference>
<dbReference type="CDD" id="cd00051">
    <property type="entry name" value="EFh"/>
    <property type="match status" value="1"/>
</dbReference>
<dbReference type="SUPFAM" id="SSF47473">
    <property type="entry name" value="EF-hand"/>
    <property type="match status" value="1"/>
</dbReference>